<dbReference type="Proteomes" id="UP000192266">
    <property type="component" value="Unassembled WGS sequence"/>
</dbReference>
<organism evidence="3 4">
    <name type="scientific">Hymenobacter roseosalivarius DSM 11622</name>
    <dbReference type="NCBI Taxonomy" id="645990"/>
    <lineage>
        <taxon>Bacteria</taxon>
        <taxon>Pseudomonadati</taxon>
        <taxon>Bacteroidota</taxon>
        <taxon>Cytophagia</taxon>
        <taxon>Cytophagales</taxon>
        <taxon>Hymenobacteraceae</taxon>
        <taxon>Hymenobacter</taxon>
    </lineage>
</organism>
<evidence type="ECO:0000313" key="3">
    <source>
        <dbReference type="EMBL" id="SMB87437.1"/>
    </source>
</evidence>
<dbReference type="STRING" id="645990.SAMN00120144_1349"/>
<dbReference type="OrthoDB" id="9810755at2"/>
<dbReference type="EMBL" id="FWWW01000048">
    <property type="protein sequence ID" value="SMB87437.1"/>
    <property type="molecule type" value="Genomic_DNA"/>
</dbReference>
<feature type="domain" description="DUF2520" evidence="2">
    <location>
        <begin position="138"/>
        <end position="262"/>
    </location>
</feature>
<dbReference type="InterPro" id="IPR036291">
    <property type="entry name" value="NAD(P)-bd_dom_sf"/>
</dbReference>
<keyword evidence="4" id="KW-1185">Reference proteome</keyword>
<reference evidence="3 4" key="1">
    <citation type="submission" date="2017-04" db="EMBL/GenBank/DDBJ databases">
        <authorList>
            <person name="Afonso C.L."/>
            <person name="Miller P.J."/>
            <person name="Scott M.A."/>
            <person name="Spackman E."/>
            <person name="Goraichik I."/>
            <person name="Dimitrov K.M."/>
            <person name="Suarez D.L."/>
            <person name="Swayne D.E."/>
        </authorList>
    </citation>
    <scope>NUCLEOTIDE SEQUENCE [LARGE SCALE GENOMIC DNA]</scope>
    <source>
        <strain evidence="3 4">DSM 11622</strain>
    </source>
</reference>
<sequence>MSTLQPTFAPQRVALLGAGRVATQLGPALVQAGHQVVSVWSRTTASAQRLAAQLPSAIISPSLDFSSQPLADIYLLSVPDAAVPEVLAAANFPAGSLVVHTAGALPLALFEAYPNVRGGVFYPLQTFSPGRLIEWAAVPLCVEAADEAGQAVLMALAHSLSDLVRPVATLQRQRLHVAAVFAGNFTNHLLGISHTLLAEVNLPFELLAPLLRETVEKALAAPPFSVQTGPAARRDAPTLARHQAELTAHPTWLTLYKALSDSIQQQLPPAAPNNEAGL</sequence>
<dbReference type="Gene3D" id="3.40.50.720">
    <property type="entry name" value="NAD(P)-binding Rossmann-like Domain"/>
    <property type="match status" value="1"/>
</dbReference>
<evidence type="ECO:0000313" key="4">
    <source>
        <dbReference type="Proteomes" id="UP000192266"/>
    </source>
</evidence>
<gene>
    <name evidence="3" type="ORF">SAMN00120144_1349</name>
</gene>
<dbReference type="InterPro" id="IPR019665">
    <property type="entry name" value="OxRdtase/DH_put_Rossmann_dom"/>
</dbReference>
<dbReference type="RefSeq" id="WP_084444070.1">
    <property type="nucleotide sequence ID" value="NZ_FWWW01000048.1"/>
</dbReference>
<evidence type="ECO:0000259" key="1">
    <source>
        <dbReference type="Pfam" id="PF10727"/>
    </source>
</evidence>
<dbReference type="InterPro" id="IPR018931">
    <property type="entry name" value="DUF2520"/>
</dbReference>
<dbReference type="SUPFAM" id="SSF51735">
    <property type="entry name" value="NAD(P)-binding Rossmann-fold domains"/>
    <property type="match status" value="1"/>
</dbReference>
<name>A0A1W1V232_9BACT</name>
<dbReference type="Pfam" id="PF10727">
    <property type="entry name" value="Rossmann-like"/>
    <property type="match status" value="1"/>
</dbReference>
<feature type="domain" description="Putative oxidoreductase/dehydrogenase Rossmann-like" evidence="1">
    <location>
        <begin position="12"/>
        <end position="106"/>
    </location>
</feature>
<dbReference type="AlphaFoldDB" id="A0A1W1V232"/>
<accession>A0A1W1V232</accession>
<dbReference type="InterPro" id="IPR037108">
    <property type="entry name" value="TM1727-like_C_sf"/>
</dbReference>
<dbReference type="Gene3D" id="1.10.1040.20">
    <property type="entry name" value="ProC-like, C-terminal domain"/>
    <property type="match status" value="1"/>
</dbReference>
<proteinExistence type="predicted"/>
<dbReference type="SUPFAM" id="SSF48179">
    <property type="entry name" value="6-phosphogluconate dehydrogenase C-terminal domain-like"/>
    <property type="match status" value="1"/>
</dbReference>
<dbReference type="PANTHER" id="PTHR40459">
    <property type="entry name" value="CONSERVED HYPOTHETICAL ALANINE AND LEUCINE RICH PROTEIN"/>
    <property type="match status" value="1"/>
</dbReference>
<dbReference type="PANTHER" id="PTHR40459:SF1">
    <property type="entry name" value="CONSERVED HYPOTHETICAL ALANINE AND LEUCINE RICH PROTEIN"/>
    <property type="match status" value="1"/>
</dbReference>
<dbReference type="Pfam" id="PF10728">
    <property type="entry name" value="DUF2520"/>
    <property type="match status" value="1"/>
</dbReference>
<dbReference type="InterPro" id="IPR008927">
    <property type="entry name" value="6-PGluconate_DH-like_C_sf"/>
</dbReference>
<protein>
    <submittedName>
        <fullName evidence="3">NADP oxidoreductase coenzyme F420-dependent</fullName>
    </submittedName>
</protein>
<evidence type="ECO:0000259" key="2">
    <source>
        <dbReference type="Pfam" id="PF10728"/>
    </source>
</evidence>